<evidence type="ECO:0008006" key="4">
    <source>
        <dbReference type="Google" id="ProtNLM"/>
    </source>
</evidence>
<dbReference type="RefSeq" id="WP_030003835.1">
    <property type="nucleotide sequence ID" value="NC_022538.1"/>
</dbReference>
<reference evidence="2 3" key="1">
    <citation type="journal article" date="2013" name="J. Mol. Microbiol. Biotechnol.">
        <title>Analysis of the Complete Genomes of Acholeplasma brassicae , A. palmae and A. laidlawii and Their Comparison to the Obligate Parasites from ' Candidatus Phytoplasma'.</title>
        <authorList>
            <person name="Kube M."/>
            <person name="Siewert C."/>
            <person name="Migdoll A.M."/>
            <person name="Duduk B."/>
            <person name="Holz S."/>
            <person name="Rabus R."/>
            <person name="Seemuller E."/>
            <person name="Mitrovic J."/>
            <person name="Muller I."/>
            <person name="Buttner C."/>
            <person name="Reinhardt R."/>
        </authorList>
    </citation>
    <scope>NUCLEOTIDE SEQUENCE [LARGE SCALE GENOMIC DNA]</scope>
    <source>
        <strain evidence="2 3">J233</strain>
    </source>
</reference>
<dbReference type="OrthoDB" id="384376at2"/>
<keyword evidence="1" id="KW-0472">Membrane</keyword>
<dbReference type="Proteomes" id="UP000032740">
    <property type="component" value="Chromosome"/>
</dbReference>
<name>U4KLW7_ALTPJ</name>
<dbReference type="EMBL" id="FO681347">
    <property type="protein sequence ID" value="CCV64952.1"/>
    <property type="molecule type" value="Genomic_DNA"/>
</dbReference>
<keyword evidence="1" id="KW-1133">Transmembrane helix</keyword>
<proteinExistence type="predicted"/>
<sequence length="313" mass="35052">MSQNKKSLVILGLIITLSILITVLCYILINPLVTTKEKNTMKKEIQGYLNEELIFNDLDILKIDNKDMPSIKAKAILLNESKVVGYYFKALEENSFGRIELILITDKSDKIIKTEITILEQTMYQENTKNAALAYKGKQLDKLVDANSGATSVSIHTLDSLIRDISDANSRIEKVAVKPYEKWFSNDYVISETQTDVTKTIKKVETILNQGKVYTIEKSGIGEDGSQASSIQAVILLDSEGKILGVELPLDNYHHTKGGYYDGVLEYAKTFINKVISSITDSDTAPSQANEPGNTRRLLLNMIREVRDYEGDK</sequence>
<evidence type="ECO:0000313" key="2">
    <source>
        <dbReference type="EMBL" id="CCV64952.1"/>
    </source>
</evidence>
<evidence type="ECO:0000256" key="1">
    <source>
        <dbReference type="SAM" id="Phobius"/>
    </source>
</evidence>
<organism evidence="2 3">
    <name type="scientific">Alteracholeplasma palmae (strain ATCC 49389 / J233)</name>
    <name type="common">Acholeplasma palmae</name>
    <dbReference type="NCBI Taxonomy" id="1318466"/>
    <lineage>
        <taxon>Bacteria</taxon>
        <taxon>Bacillati</taxon>
        <taxon>Mycoplasmatota</taxon>
        <taxon>Mollicutes</taxon>
        <taxon>Acholeplasmatales</taxon>
        <taxon>Acholeplasmataceae</taxon>
        <taxon>Acholeplasma</taxon>
    </lineage>
</organism>
<keyword evidence="3" id="KW-1185">Reference proteome</keyword>
<dbReference type="STRING" id="1318466.BN85413750"/>
<protein>
    <recommendedName>
        <fullName evidence="4">FMN-binding domain-containing protein</fullName>
    </recommendedName>
</protein>
<feature type="transmembrane region" description="Helical" evidence="1">
    <location>
        <begin position="7"/>
        <end position="29"/>
    </location>
</feature>
<dbReference type="AlphaFoldDB" id="U4KLW7"/>
<gene>
    <name evidence="2" type="ORF">BN85413750</name>
</gene>
<keyword evidence="1" id="KW-0812">Transmembrane</keyword>
<dbReference type="KEGG" id="apal:BN85413750"/>
<dbReference type="HOGENOM" id="CLU_884609_0_0_14"/>
<evidence type="ECO:0000313" key="3">
    <source>
        <dbReference type="Proteomes" id="UP000032740"/>
    </source>
</evidence>
<accession>U4KLW7</accession>